<dbReference type="Proteomes" id="UP000198641">
    <property type="component" value="Unassembled WGS sequence"/>
</dbReference>
<evidence type="ECO:0000313" key="2">
    <source>
        <dbReference type="Proteomes" id="UP000198641"/>
    </source>
</evidence>
<dbReference type="PANTHER" id="PTHR34387">
    <property type="entry name" value="SLR1258 PROTEIN"/>
    <property type="match status" value="1"/>
</dbReference>
<dbReference type="InterPro" id="IPR052022">
    <property type="entry name" value="26kDa_periplasmic_antigen"/>
</dbReference>
<dbReference type="Gene3D" id="3.30.110.170">
    <property type="entry name" value="Protein of unknown function (DUF541), domain 1"/>
    <property type="match status" value="1"/>
</dbReference>
<reference evidence="1 2" key="1">
    <citation type="submission" date="2016-10" db="EMBL/GenBank/DDBJ databases">
        <authorList>
            <person name="de Groot N.N."/>
        </authorList>
    </citation>
    <scope>NUCLEOTIDE SEQUENCE [LARGE SCALE GENOMIC DNA]</scope>
    <source>
        <strain evidence="1 2">BH539</strain>
    </source>
</reference>
<keyword evidence="2" id="KW-1185">Reference proteome</keyword>
<sequence length="237" mass="25821">MTMGRIIGALILGCLLMLGLVWGGSYIRAAAQVWKQADRVVTVKGLAERQVPADLALWPLHFSVTGDQLGPLQAEMAASERRIRDFLVAEGFDAGNISVTPPNVRDLQAESYGQPPPEERYRGEATVLLRTPKVARVKAAMPKTGTLVGNGVLLSPNYEYRIEFLFTGLEAIKPEMIAAATQDARRAAEQFANDAGSAVGHIRSASQGYFSINDLDSYTPDIKRIRVVTTIDYALDD</sequence>
<dbReference type="Pfam" id="PF04402">
    <property type="entry name" value="SIMPL"/>
    <property type="match status" value="1"/>
</dbReference>
<dbReference type="PANTHER" id="PTHR34387:SF2">
    <property type="entry name" value="SLR1258 PROTEIN"/>
    <property type="match status" value="1"/>
</dbReference>
<name>A0A1G7N2V4_9GAMM</name>
<protein>
    <recommendedName>
        <fullName evidence="3">SIMPL domain-containing protein</fullName>
    </recommendedName>
</protein>
<gene>
    <name evidence="1" type="ORF">SAMN05216571_101200</name>
</gene>
<dbReference type="RefSeq" id="WP_217629291.1">
    <property type="nucleotide sequence ID" value="NZ_FNCI01000001.1"/>
</dbReference>
<proteinExistence type="predicted"/>
<dbReference type="PIRSF" id="PIRSF029033">
    <property type="entry name" value="UCP029033"/>
    <property type="match status" value="1"/>
</dbReference>
<accession>A0A1G7N2V4</accession>
<organism evidence="1 2">
    <name type="scientific">Onishia taeanensis</name>
    <dbReference type="NCBI Taxonomy" id="284577"/>
    <lineage>
        <taxon>Bacteria</taxon>
        <taxon>Pseudomonadati</taxon>
        <taxon>Pseudomonadota</taxon>
        <taxon>Gammaproteobacteria</taxon>
        <taxon>Oceanospirillales</taxon>
        <taxon>Halomonadaceae</taxon>
        <taxon>Onishia</taxon>
    </lineage>
</organism>
<dbReference type="InterPro" id="IPR007497">
    <property type="entry name" value="SIMPL/DUF541"/>
</dbReference>
<dbReference type="STRING" id="284577.SAMN05216571_101200"/>
<dbReference type="AlphaFoldDB" id="A0A1G7N2V4"/>
<evidence type="ECO:0008006" key="3">
    <source>
        <dbReference type="Google" id="ProtNLM"/>
    </source>
</evidence>
<dbReference type="Gene3D" id="3.30.70.2970">
    <property type="entry name" value="Protein of unknown function (DUF541), domain 2"/>
    <property type="match status" value="1"/>
</dbReference>
<dbReference type="EMBL" id="FNCI01000001">
    <property type="protein sequence ID" value="SDF68334.1"/>
    <property type="molecule type" value="Genomic_DNA"/>
</dbReference>
<dbReference type="GO" id="GO:0006974">
    <property type="term" value="P:DNA damage response"/>
    <property type="evidence" value="ECO:0007669"/>
    <property type="project" value="TreeGrafter"/>
</dbReference>
<evidence type="ECO:0000313" key="1">
    <source>
        <dbReference type="EMBL" id="SDF68334.1"/>
    </source>
</evidence>
<dbReference type="InterPro" id="IPR016907">
    <property type="entry name" value="UCP029033"/>
</dbReference>